<dbReference type="Gene3D" id="3.40.640.10">
    <property type="entry name" value="Type I PLP-dependent aspartate aminotransferase-like (Major domain)"/>
    <property type="match status" value="1"/>
</dbReference>
<evidence type="ECO:0000259" key="7">
    <source>
        <dbReference type="Pfam" id="PF00155"/>
    </source>
</evidence>
<dbReference type="Proteomes" id="UP000233535">
    <property type="component" value="Unassembled WGS sequence"/>
</dbReference>
<comment type="caution">
    <text evidence="8">The sequence shown here is derived from an EMBL/GenBank/DDBJ whole genome shotgun (WGS) entry which is preliminary data.</text>
</comment>
<dbReference type="GO" id="GO:0008483">
    <property type="term" value="F:transaminase activity"/>
    <property type="evidence" value="ECO:0007669"/>
    <property type="project" value="UniProtKB-KW"/>
</dbReference>
<evidence type="ECO:0000256" key="2">
    <source>
        <dbReference type="ARBA" id="ARBA00007441"/>
    </source>
</evidence>
<comment type="similarity">
    <text evidence="2">Belongs to the class-I pyridoxal-phosphate-dependent aminotransferase family.</text>
</comment>
<evidence type="ECO:0000256" key="5">
    <source>
        <dbReference type="ARBA" id="ARBA00022679"/>
    </source>
</evidence>
<dbReference type="RefSeq" id="WP_101261043.1">
    <property type="nucleotide sequence ID" value="NZ_MVDD01000005.1"/>
</dbReference>
<dbReference type="PANTHER" id="PTHR42790">
    <property type="entry name" value="AMINOTRANSFERASE"/>
    <property type="match status" value="1"/>
</dbReference>
<dbReference type="PANTHER" id="PTHR42790:SF19">
    <property type="entry name" value="KYNURENINE_ALPHA-AMINOADIPATE AMINOTRANSFERASE, MITOCHONDRIAL"/>
    <property type="match status" value="1"/>
</dbReference>
<comment type="cofactor">
    <cofactor evidence="1">
        <name>pyridoxal 5'-phosphate</name>
        <dbReference type="ChEBI" id="CHEBI:597326"/>
    </cofactor>
</comment>
<organism evidence="8 9">
    <name type="scientific">Labilibaculum filiforme</name>
    <dbReference type="NCBI Taxonomy" id="1940526"/>
    <lineage>
        <taxon>Bacteria</taxon>
        <taxon>Pseudomonadati</taxon>
        <taxon>Bacteroidota</taxon>
        <taxon>Bacteroidia</taxon>
        <taxon>Marinilabiliales</taxon>
        <taxon>Marinifilaceae</taxon>
        <taxon>Labilibaculum</taxon>
    </lineage>
</organism>
<dbReference type="InterPro" id="IPR015421">
    <property type="entry name" value="PyrdxlP-dep_Trfase_major"/>
</dbReference>
<evidence type="ECO:0000313" key="9">
    <source>
        <dbReference type="Proteomes" id="UP000233535"/>
    </source>
</evidence>
<keyword evidence="9" id="KW-1185">Reference proteome</keyword>
<name>A0A2N3HZI4_9BACT</name>
<evidence type="ECO:0000256" key="4">
    <source>
        <dbReference type="ARBA" id="ARBA00022576"/>
    </source>
</evidence>
<sequence>MITNLEDILSDSAKGMKRSVIRELLKLTQKPEIISFAGGLPAPSTFPIQELKQISNEVLEEDGLAALQYGATEGDTKLREILTKRYQQQGLKISTENLVILTSSQQGLDLAGKIFLNRGDKFICGLPSYLGALGAFSSYGGIPVGIKFDEFGMRSDLLEATLAAMLKEGTLPKFIYVIPDFQNPAGITMPEFRRLEIISIAKKYNILIVEDSPYRELRFEGKAQKMMFELDNSGHVITLGTFSKIFVPGFRIGWVIAHETIIDKFVKAKQSTDLCTSAFVQKIAASYLEKGLFDKNLKTIIEMYHRKRDIMLAAFEEFMPKGVSWTKPEGGLFLFLNLPEDMDAKDLFEIAIQKNVAFVLGSAFHCDGSGKNTMRINFSYVDEEHSRIGVQRLAASIKLLMNNKVNA</sequence>
<dbReference type="Pfam" id="PF00155">
    <property type="entry name" value="Aminotran_1_2"/>
    <property type="match status" value="1"/>
</dbReference>
<proteinExistence type="inferred from homology"/>
<evidence type="ECO:0000256" key="3">
    <source>
        <dbReference type="ARBA" id="ARBA00011738"/>
    </source>
</evidence>
<accession>A0A2N3HZI4</accession>
<dbReference type="GO" id="GO:0030170">
    <property type="term" value="F:pyridoxal phosphate binding"/>
    <property type="evidence" value="ECO:0007669"/>
    <property type="project" value="InterPro"/>
</dbReference>
<gene>
    <name evidence="8" type="ORF">BZG02_08740</name>
</gene>
<dbReference type="CDD" id="cd00609">
    <property type="entry name" value="AAT_like"/>
    <property type="match status" value="1"/>
</dbReference>
<dbReference type="OrthoDB" id="594134at2"/>
<dbReference type="InterPro" id="IPR015424">
    <property type="entry name" value="PyrdxlP-dep_Trfase"/>
</dbReference>
<dbReference type="FunFam" id="3.40.640.10:FF:000053">
    <property type="entry name" value="Aminotransferase, class I"/>
    <property type="match status" value="1"/>
</dbReference>
<keyword evidence="4 8" id="KW-0032">Aminotransferase</keyword>
<reference evidence="8 9" key="1">
    <citation type="journal article" date="2017" name="Front. Microbiol.">
        <title>Labilibaculum manganireducens gen. nov., sp. nov. and Labilibaculum filiforme sp. nov., Novel Bacteroidetes Isolated from Subsurface Sediments of the Baltic Sea.</title>
        <authorList>
            <person name="Vandieken V."/>
            <person name="Marshall I.P."/>
            <person name="Niemann H."/>
            <person name="Engelen B."/>
            <person name="Cypionka H."/>
        </authorList>
    </citation>
    <scope>NUCLEOTIDE SEQUENCE [LARGE SCALE GENOMIC DNA]</scope>
    <source>
        <strain evidence="8 9">59.16B</strain>
    </source>
</reference>
<dbReference type="SUPFAM" id="SSF53383">
    <property type="entry name" value="PLP-dependent transferases"/>
    <property type="match status" value="1"/>
</dbReference>
<evidence type="ECO:0000313" key="8">
    <source>
        <dbReference type="EMBL" id="PKQ63454.1"/>
    </source>
</evidence>
<dbReference type="InterPro" id="IPR004839">
    <property type="entry name" value="Aminotransferase_I/II_large"/>
</dbReference>
<evidence type="ECO:0000256" key="1">
    <source>
        <dbReference type="ARBA" id="ARBA00001933"/>
    </source>
</evidence>
<protein>
    <submittedName>
        <fullName evidence="8">Aminotransferase</fullName>
    </submittedName>
</protein>
<evidence type="ECO:0000256" key="6">
    <source>
        <dbReference type="ARBA" id="ARBA00022898"/>
    </source>
</evidence>
<comment type="subunit">
    <text evidence="3">Homodimer.</text>
</comment>
<dbReference type="Gene3D" id="3.90.1150.10">
    <property type="entry name" value="Aspartate Aminotransferase, domain 1"/>
    <property type="match status" value="1"/>
</dbReference>
<feature type="domain" description="Aminotransferase class I/classII large" evidence="7">
    <location>
        <begin position="47"/>
        <end position="393"/>
    </location>
</feature>
<keyword evidence="6" id="KW-0663">Pyridoxal phosphate</keyword>
<dbReference type="AlphaFoldDB" id="A0A2N3HZI4"/>
<dbReference type="InterPro" id="IPR015422">
    <property type="entry name" value="PyrdxlP-dep_Trfase_small"/>
</dbReference>
<dbReference type="EMBL" id="MVDD01000005">
    <property type="protein sequence ID" value="PKQ63454.1"/>
    <property type="molecule type" value="Genomic_DNA"/>
</dbReference>
<dbReference type="InterPro" id="IPR050859">
    <property type="entry name" value="Class-I_PLP-dep_aminotransf"/>
</dbReference>
<keyword evidence="5 8" id="KW-0808">Transferase</keyword>
<dbReference type="GO" id="GO:1901605">
    <property type="term" value="P:alpha-amino acid metabolic process"/>
    <property type="evidence" value="ECO:0007669"/>
    <property type="project" value="TreeGrafter"/>
</dbReference>